<dbReference type="RefSeq" id="XP_035828501.1">
    <property type="nucleotide sequence ID" value="XM_035972608.1"/>
</dbReference>
<dbReference type="InterPro" id="IPR036772">
    <property type="entry name" value="SRCR-like_dom_sf"/>
</dbReference>
<evidence type="ECO:0000256" key="1">
    <source>
        <dbReference type="ARBA" id="ARBA00023157"/>
    </source>
</evidence>
<proteinExistence type="predicted"/>
<accession>A0ABM1W1F8</accession>
<protein>
    <submittedName>
        <fullName evidence="6">Low-density lipoprotein receptor-related protein 4</fullName>
    </submittedName>
</protein>
<reference evidence="6" key="1">
    <citation type="submission" date="2025-08" db="UniProtKB">
        <authorList>
            <consortium name="RefSeq"/>
        </authorList>
    </citation>
    <scope>IDENTIFICATION</scope>
</reference>
<dbReference type="InterPro" id="IPR001190">
    <property type="entry name" value="SRCR"/>
</dbReference>
<dbReference type="Pfam" id="PF00530">
    <property type="entry name" value="SRCR"/>
    <property type="match status" value="2"/>
</dbReference>
<evidence type="ECO:0000256" key="2">
    <source>
        <dbReference type="PROSITE-ProRule" id="PRU00196"/>
    </source>
</evidence>
<feature type="domain" description="SRCR" evidence="4">
    <location>
        <begin position="96"/>
        <end position="198"/>
    </location>
</feature>
<dbReference type="PROSITE" id="PS00420">
    <property type="entry name" value="SRCR_1"/>
    <property type="match status" value="1"/>
</dbReference>
<dbReference type="InterPro" id="IPR000033">
    <property type="entry name" value="LDLR_classB_rpt"/>
</dbReference>
<feature type="repeat" description="LDL-receptor class B" evidence="3">
    <location>
        <begin position="293"/>
        <end position="335"/>
    </location>
</feature>
<comment type="caution">
    <text evidence="2">Lacks conserved residue(s) required for the propagation of feature annotation.</text>
</comment>
<gene>
    <name evidence="6" type="primary">LOC101845746</name>
</gene>
<keyword evidence="5" id="KW-1185">Reference proteome</keyword>
<keyword evidence="1 2" id="KW-1015">Disulfide bond</keyword>
<feature type="repeat" description="LDL-receptor class B" evidence="3">
    <location>
        <begin position="336"/>
        <end position="379"/>
    </location>
</feature>
<dbReference type="PROSITE" id="PS51120">
    <property type="entry name" value="LDLRB"/>
    <property type="match status" value="3"/>
</dbReference>
<feature type="disulfide bond" evidence="2">
    <location>
        <begin position="554"/>
        <end position="564"/>
    </location>
</feature>
<dbReference type="Gene3D" id="2.120.10.30">
    <property type="entry name" value="TolB, C-terminal domain"/>
    <property type="match status" value="2"/>
</dbReference>
<evidence type="ECO:0000313" key="5">
    <source>
        <dbReference type="Proteomes" id="UP000694888"/>
    </source>
</evidence>
<dbReference type="PROSITE" id="PS50287">
    <property type="entry name" value="SRCR_2"/>
    <property type="match status" value="2"/>
</dbReference>
<dbReference type="Gene3D" id="3.10.250.10">
    <property type="entry name" value="SRCR-like domain"/>
    <property type="match status" value="2"/>
</dbReference>
<dbReference type="PRINTS" id="PR00258">
    <property type="entry name" value="SPERACTRCPTR"/>
</dbReference>
<dbReference type="Proteomes" id="UP000694888">
    <property type="component" value="Unplaced"/>
</dbReference>
<dbReference type="SUPFAM" id="SSF101898">
    <property type="entry name" value="NHL repeat"/>
    <property type="match status" value="2"/>
</dbReference>
<dbReference type="SMART" id="SM00135">
    <property type="entry name" value="LY"/>
    <property type="match status" value="8"/>
</dbReference>
<dbReference type="InterPro" id="IPR050778">
    <property type="entry name" value="Cueball_EGF_LRP_Nidogen"/>
</dbReference>
<name>A0ABM1W1F8_APLCA</name>
<keyword evidence="6" id="KW-0675">Receptor</keyword>
<sequence>MVFVNPQSCYVEQMMDSNAITYYNMGCEKRLICDVLGNGELVGKRNVRSEPDKHPVTRDVTLCNKCCLTDNCNSELCVDRETSPTVGIPASADIYVRLIGGTNAFEGTVEVFYNNQWGTICDDKWSGNDAKVVCKMLGYKGDGAGGLTGGAFRPGLGSRIWLENVNCTGDEASLIDCPHGQWGIHDCDHGEDAGVMCPAVTPEDDVIFLLDTGLGGMIFRMDLRSQSFTPIPINRLYSPSSFDYDPSMGRIYFVDPRLFQIVTVNFDGTDAKNIHQLTSSAILEKVEVDPLNRLLFYTDAGNDVIAMMNLDGSGYKEVITSGLDQPREIVLDPTTKTMYWSDWGANPKIESASYDGSNRKTLTDTGIQWPNGLAIDYDAKKLYFVDGGTGTIETMTLQGGSRREILKDVGSHFFAIDVFDDYLYYTDWNHNTLMRVNKDGTGKTTVGPPSFRELADVKVHKYGYDLPGVTTPSPVHFDPSHIFVRLAGKGYANEGRVEVYANGQWGSVCDDHWDDNDANVVCGMLGFDRYNAIATNESAQGGAGGLISLDEVHCQGTESHIAECGLTPDNWAIHDCGHDEDAGVVCSTGTYVHVSKTTGTTSGANEDFLLFSDAYTGLLVRMDLNSYSFTAISQPYTANLVAVSFDSTDQNIYFSEVYPNPASVIKKSDVLGKNIQLLGSPMNGSIVDGMAIDHVQNLMIYSDAGKKAIVSISLGGGAPKTIVTGVDQPRAIALDTNNRMVYWTDWGTSPKIERAMYDGSQRTVLASQRLKFPNGLALDNKESTQWHHLDTLKMSLKDFNMEGFIRF</sequence>
<dbReference type="SUPFAM" id="SSF56487">
    <property type="entry name" value="SRCR-like"/>
    <property type="match status" value="2"/>
</dbReference>
<keyword evidence="6" id="KW-0449">Lipoprotein</keyword>
<feature type="disulfide bond" evidence="2">
    <location>
        <begin position="167"/>
        <end position="177"/>
    </location>
</feature>
<feature type="domain" description="SRCR" evidence="4">
    <location>
        <begin position="484"/>
        <end position="587"/>
    </location>
</feature>
<dbReference type="SMART" id="SM00202">
    <property type="entry name" value="SR"/>
    <property type="match status" value="2"/>
</dbReference>
<dbReference type="GeneID" id="101845746"/>
<evidence type="ECO:0000259" key="4">
    <source>
        <dbReference type="PROSITE" id="PS50287"/>
    </source>
</evidence>
<evidence type="ECO:0000313" key="6">
    <source>
        <dbReference type="RefSeq" id="XP_035828501.1"/>
    </source>
</evidence>
<dbReference type="InterPro" id="IPR011042">
    <property type="entry name" value="6-blade_b-propeller_TolB-like"/>
</dbReference>
<organism evidence="5 6">
    <name type="scientific">Aplysia californica</name>
    <name type="common">California sea hare</name>
    <dbReference type="NCBI Taxonomy" id="6500"/>
    <lineage>
        <taxon>Eukaryota</taxon>
        <taxon>Metazoa</taxon>
        <taxon>Spiralia</taxon>
        <taxon>Lophotrochozoa</taxon>
        <taxon>Mollusca</taxon>
        <taxon>Gastropoda</taxon>
        <taxon>Heterobranchia</taxon>
        <taxon>Euthyneura</taxon>
        <taxon>Tectipleura</taxon>
        <taxon>Aplysiida</taxon>
        <taxon>Aplysioidea</taxon>
        <taxon>Aplysiidae</taxon>
        <taxon>Aplysia</taxon>
    </lineage>
</organism>
<dbReference type="Pfam" id="PF00058">
    <property type="entry name" value="Ldl_recept_b"/>
    <property type="match status" value="3"/>
</dbReference>
<feature type="repeat" description="LDL-receptor class B" evidence="3">
    <location>
        <begin position="739"/>
        <end position="782"/>
    </location>
</feature>
<dbReference type="PANTHER" id="PTHR46513">
    <property type="entry name" value="VITELLOGENIN RECEPTOR-LIKE PROTEIN-RELATED-RELATED"/>
    <property type="match status" value="1"/>
</dbReference>
<evidence type="ECO:0000256" key="3">
    <source>
        <dbReference type="PROSITE-ProRule" id="PRU00461"/>
    </source>
</evidence>